<sequence length="183" mass="19801">MKVNGTGGLFYGYYTSGLAGKKGGVSSPLSRDAKSDQVTLSKQVLAVVQAKNRLRAIEQARKDAENSPEAQALDSMQKTMKIMKICSKIAARIRAGDQVPLKDLRYLIKHDIRSYQMAMALRKPKEDPKKWESAIPKGEEENTQRVDYEANQADGVSVSFGSECSCEMSSDGGTGSETSSGGA</sequence>
<gene>
    <name evidence="2" type="ORF">H9712_04865</name>
</gene>
<name>A0A9D2MMJ9_9FIRM</name>
<dbReference type="Proteomes" id="UP000823921">
    <property type="component" value="Unassembled WGS sequence"/>
</dbReference>
<proteinExistence type="predicted"/>
<accession>A0A9D2MMJ9</accession>
<evidence type="ECO:0000256" key="1">
    <source>
        <dbReference type="SAM" id="MobiDB-lite"/>
    </source>
</evidence>
<feature type="compositionally biased region" description="Basic and acidic residues" evidence="1">
    <location>
        <begin position="123"/>
        <end position="148"/>
    </location>
</feature>
<protein>
    <submittedName>
        <fullName evidence="2">Uncharacterized protein</fullName>
    </submittedName>
</protein>
<comment type="caution">
    <text evidence="2">The sequence shown here is derived from an EMBL/GenBank/DDBJ whole genome shotgun (WGS) entry which is preliminary data.</text>
</comment>
<organism evidence="2 3">
    <name type="scientific">Candidatus Flavonifractor intestinigallinarum</name>
    <dbReference type="NCBI Taxonomy" id="2838586"/>
    <lineage>
        <taxon>Bacteria</taxon>
        <taxon>Bacillati</taxon>
        <taxon>Bacillota</taxon>
        <taxon>Clostridia</taxon>
        <taxon>Eubacteriales</taxon>
        <taxon>Oscillospiraceae</taxon>
        <taxon>Flavonifractor</taxon>
    </lineage>
</organism>
<dbReference type="EMBL" id="DWXO01000048">
    <property type="protein sequence ID" value="HJB80294.1"/>
    <property type="molecule type" value="Genomic_DNA"/>
</dbReference>
<evidence type="ECO:0000313" key="3">
    <source>
        <dbReference type="Proteomes" id="UP000823921"/>
    </source>
</evidence>
<feature type="region of interest" description="Disordered" evidence="1">
    <location>
        <begin position="122"/>
        <end position="183"/>
    </location>
</feature>
<reference evidence="2" key="2">
    <citation type="submission" date="2021-04" db="EMBL/GenBank/DDBJ databases">
        <authorList>
            <person name="Gilroy R."/>
        </authorList>
    </citation>
    <scope>NUCLEOTIDE SEQUENCE</scope>
    <source>
        <strain evidence="2">CHK192-8294</strain>
    </source>
</reference>
<dbReference type="AlphaFoldDB" id="A0A9D2MMJ9"/>
<reference evidence="2" key="1">
    <citation type="journal article" date="2021" name="PeerJ">
        <title>Extensive microbial diversity within the chicken gut microbiome revealed by metagenomics and culture.</title>
        <authorList>
            <person name="Gilroy R."/>
            <person name="Ravi A."/>
            <person name="Getino M."/>
            <person name="Pursley I."/>
            <person name="Horton D.L."/>
            <person name="Alikhan N.F."/>
            <person name="Baker D."/>
            <person name="Gharbi K."/>
            <person name="Hall N."/>
            <person name="Watson M."/>
            <person name="Adriaenssens E.M."/>
            <person name="Foster-Nyarko E."/>
            <person name="Jarju S."/>
            <person name="Secka A."/>
            <person name="Antonio M."/>
            <person name="Oren A."/>
            <person name="Chaudhuri R.R."/>
            <person name="La Ragione R."/>
            <person name="Hildebrand F."/>
            <person name="Pallen M.J."/>
        </authorList>
    </citation>
    <scope>NUCLEOTIDE SEQUENCE</scope>
    <source>
        <strain evidence="2">CHK192-8294</strain>
    </source>
</reference>
<evidence type="ECO:0000313" key="2">
    <source>
        <dbReference type="EMBL" id="HJB80294.1"/>
    </source>
</evidence>